<comment type="caution">
    <text evidence="2">The sequence shown here is derived from an EMBL/GenBank/DDBJ whole genome shotgun (WGS) entry which is preliminary data.</text>
</comment>
<dbReference type="AlphaFoldDB" id="D1VS34"/>
<sequence length="133" mass="15638">MKVKPDKQGGNSDIYFIEDLKARKYLRNTSSKEKIERFKVELEIMGLFKDKHVDGIINVYDVFVDSNDIKKSYIEMKKYDGNINGLLCYTKGDVRKTLELCLPILRALNKISKFKNPIYHRDIKPDNILYEKD</sequence>
<dbReference type="RefSeq" id="WP_004823887.1">
    <property type="nucleotide sequence ID" value="NZ_ADDO01000017.1"/>
</dbReference>
<dbReference type="PROSITE" id="PS00108">
    <property type="entry name" value="PROTEIN_KINASE_ST"/>
    <property type="match status" value="1"/>
</dbReference>
<dbReference type="Gene3D" id="1.10.510.10">
    <property type="entry name" value="Transferase(Phosphotransferase) domain 1"/>
    <property type="match status" value="1"/>
</dbReference>
<protein>
    <recommendedName>
        <fullName evidence="1">Protein kinase domain-containing protein</fullName>
    </recommendedName>
</protein>
<dbReference type="PROSITE" id="PS50011">
    <property type="entry name" value="PROTEIN_KINASE_DOM"/>
    <property type="match status" value="1"/>
</dbReference>
<name>D1VS34_9FIRM</name>
<dbReference type="Proteomes" id="UP000005711">
    <property type="component" value="Unassembled WGS sequence"/>
</dbReference>
<proteinExistence type="predicted"/>
<feature type="domain" description="Protein kinase" evidence="1">
    <location>
        <begin position="1"/>
        <end position="133"/>
    </location>
</feature>
<evidence type="ECO:0000313" key="3">
    <source>
        <dbReference type="Proteomes" id="UP000005711"/>
    </source>
</evidence>
<keyword evidence="3" id="KW-1185">Reference proteome</keyword>
<dbReference type="EMBL" id="ADDO01000017">
    <property type="protein sequence ID" value="EFA90658.1"/>
    <property type="molecule type" value="Genomic_DNA"/>
</dbReference>
<dbReference type="Pfam" id="PF00069">
    <property type="entry name" value="Pkinase"/>
    <property type="match status" value="1"/>
</dbReference>
<dbReference type="GO" id="GO:0004672">
    <property type="term" value="F:protein kinase activity"/>
    <property type="evidence" value="ECO:0007669"/>
    <property type="project" value="InterPro"/>
</dbReference>
<dbReference type="InterPro" id="IPR011009">
    <property type="entry name" value="Kinase-like_dom_sf"/>
</dbReference>
<reference evidence="2 3" key="1">
    <citation type="submission" date="2009-12" db="EMBL/GenBank/DDBJ databases">
        <title>Genome Sequence of Peptoniphilus lacrimalis 315-B.</title>
        <authorList>
            <person name="Durkin A.S."/>
            <person name="Madupu R."/>
            <person name="Torralba M."/>
            <person name="Methe B."/>
            <person name="Sutton G."/>
            <person name="Strausberg R.L."/>
            <person name="Nelson K.E."/>
        </authorList>
    </citation>
    <scope>NUCLEOTIDE SEQUENCE [LARGE SCALE GENOMIC DNA]</scope>
    <source>
        <strain evidence="2 3">315-B</strain>
    </source>
</reference>
<dbReference type="GO" id="GO:0005524">
    <property type="term" value="F:ATP binding"/>
    <property type="evidence" value="ECO:0007669"/>
    <property type="project" value="InterPro"/>
</dbReference>
<evidence type="ECO:0000259" key="1">
    <source>
        <dbReference type="PROSITE" id="PS50011"/>
    </source>
</evidence>
<dbReference type="InterPro" id="IPR000719">
    <property type="entry name" value="Prot_kinase_dom"/>
</dbReference>
<organism evidence="2 3">
    <name type="scientific">Peptoniphilus lacrimalis 315-B</name>
    <dbReference type="NCBI Taxonomy" id="596330"/>
    <lineage>
        <taxon>Bacteria</taxon>
        <taxon>Bacillati</taxon>
        <taxon>Bacillota</taxon>
        <taxon>Tissierellia</taxon>
        <taxon>Tissierellales</taxon>
        <taxon>Peptoniphilaceae</taxon>
        <taxon>Peptoniphilus</taxon>
    </lineage>
</organism>
<dbReference type="SUPFAM" id="SSF56112">
    <property type="entry name" value="Protein kinase-like (PK-like)"/>
    <property type="match status" value="1"/>
</dbReference>
<gene>
    <name evidence="2" type="ORF">HMPREF0628_0161</name>
</gene>
<dbReference type="InterPro" id="IPR008271">
    <property type="entry name" value="Ser/Thr_kinase_AS"/>
</dbReference>
<evidence type="ECO:0000313" key="2">
    <source>
        <dbReference type="EMBL" id="EFA90658.1"/>
    </source>
</evidence>
<accession>D1VS34</accession>